<dbReference type="InterPro" id="IPR050482">
    <property type="entry name" value="Sensor_HK_TwoCompSys"/>
</dbReference>
<evidence type="ECO:0000256" key="4">
    <source>
        <dbReference type="ARBA" id="ARBA00022777"/>
    </source>
</evidence>
<keyword evidence="3" id="KW-0808">Transferase</keyword>
<dbReference type="AlphaFoldDB" id="A0A853BKX3"/>
<keyword evidence="5" id="KW-0902">Two-component regulatory system</keyword>
<comment type="caution">
    <text evidence="7">The sequence shown here is derived from an EMBL/GenBank/DDBJ whole genome shotgun (WGS) entry which is preliminary data.</text>
</comment>
<dbReference type="EC" id="2.7.13.3" evidence="2"/>
<accession>A0A853BKX3</accession>
<name>A0A853BKX3_9ACTN</name>
<evidence type="ECO:0000256" key="5">
    <source>
        <dbReference type="ARBA" id="ARBA00023012"/>
    </source>
</evidence>
<sequence>MIDVLRDERDEEPVAVPRRMGDIHDLAESLGEEATLHVEGEPRPLPAAVELAAFRIVQESVTNALKHSGGPAHVRVTYREDEIELTIENPMTGSAVSRLPSGSLGLTGMRERAEVLGGSFGAGPVPGTGDWRVHAVLPAKAATEAVL</sequence>
<dbReference type="InterPro" id="IPR003594">
    <property type="entry name" value="HATPase_dom"/>
</dbReference>
<dbReference type="InterPro" id="IPR036890">
    <property type="entry name" value="HATPase_C_sf"/>
</dbReference>
<evidence type="ECO:0000313" key="8">
    <source>
        <dbReference type="Proteomes" id="UP000575985"/>
    </source>
</evidence>
<dbReference type="Gene3D" id="3.30.565.10">
    <property type="entry name" value="Histidine kinase-like ATPase, C-terminal domain"/>
    <property type="match status" value="1"/>
</dbReference>
<gene>
    <name evidence="7" type="ORF">HNR12_001488</name>
</gene>
<dbReference type="EMBL" id="JACCFO010000001">
    <property type="protein sequence ID" value="NYI95211.1"/>
    <property type="molecule type" value="Genomic_DNA"/>
</dbReference>
<dbReference type="Proteomes" id="UP000575985">
    <property type="component" value="Unassembled WGS sequence"/>
</dbReference>
<evidence type="ECO:0000256" key="1">
    <source>
        <dbReference type="ARBA" id="ARBA00000085"/>
    </source>
</evidence>
<organism evidence="7 8">
    <name type="scientific">Streptomonospora nanhaiensis</name>
    <dbReference type="NCBI Taxonomy" id="1323731"/>
    <lineage>
        <taxon>Bacteria</taxon>
        <taxon>Bacillati</taxon>
        <taxon>Actinomycetota</taxon>
        <taxon>Actinomycetes</taxon>
        <taxon>Streptosporangiales</taxon>
        <taxon>Nocardiopsidaceae</taxon>
        <taxon>Streptomonospora</taxon>
    </lineage>
</organism>
<evidence type="ECO:0000256" key="2">
    <source>
        <dbReference type="ARBA" id="ARBA00012438"/>
    </source>
</evidence>
<evidence type="ECO:0000259" key="6">
    <source>
        <dbReference type="Pfam" id="PF02518"/>
    </source>
</evidence>
<proteinExistence type="predicted"/>
<comment type="catalytic activity">
    <reaction evidence="1">
        <text>ATP + protein L-histidine = ADP + protein N-phospho-L-histidine.</text>
        <dbReference type="EC" id="2.7.13.3"/>
    </reaction>
</comment>
<dbReference type="SUPFAM" id="SSF55874">
    <property type="entry name" value="ATPase domain of HSP90 chaperone/DNA topoisomerase II/histidine kinase"/>
    <property type="match status" value="1"/>
</dbReference>
<evidence type="ECO:0000256" key="3">
    <source>
        <dbReference type="ARBA" id="ARBA00022679"/>
    </source>
</evidence>
<dbReference type="GO" id="GO:0004673">
    <property type="term" value="F:protein histidine kinase activity"/>
    <property type="evidence" value="ECO:0007669"/>
    <property type="project" value="UniProtKB-EC"/>
</dbReference>
<dbReference type="CDD" id="cd16917">
    <property type="entry name" value="HATPase_UhpB-NarQ-NarX-like"/>
    <property type="match status" value="1"/>
</dbReference>
<dbReference type="PANTHER" id="PTHR24421:SF10">
    <property type="entry name" value="NITRATE_NITRITE SENSOR PROTEIN NARQ"/>
    <property type="match status" value="1"/>
</dbReference>
<evidence type="ECO:0000313" key="7">
    <source>
        <dbReference type="EMBL" id="NYI95211.1"/>
    </source>
</evidence>
<dbReference type="PANTHER" id="PTHR24421">
    <property type="entry name" value="NITRATE/NITRITE SENSOR PROTEIN NARX-RELATED"/>
    <property type="match status" value="1"/>
</dbReference>
<dbReference type="Pfam" id="PF02518">
    <property type="entry name" value="HATPase_c"/>
    <property type="match status" value="1"/>
</dbReference>
<dbReference type="RefSeq" id="WP_179765509.1">
    <property type="nucleotide sequence ID" value="NZ_JACCFO010000001.1"/>
</dbReference>
<protein>
    <recommendedName>
        <fullName evidence="2">histidine kinase</fullName>
        <ecNumber evidence="2">2.7.13.3</ecNumber>
    </recommendedName>
</protein>
<dbReference type="GO" id="GO:0000160">
    <property type="term" value="P:phosphorelay signal transduction system"/>
    <property type="evidence" value="ECO:0007669"/>
    <property type="project" value="UniProtKB-KW"/>
</dbReference>
<keyword evidence="4 7" id="KW-0418">Kinase</keyword>
<reference evidence="7 8" key="1">
    <citation type="submission" date="2020-07" db="EMBL/GenBank/DDBJ databases">
        <title>Sequencing the genomes of 1000 actinobacteria strains.</title>
        <authorList>
            <person name="Klenk H.-P."/>
        </authorList>
    </citation>
    <scope>NUCLEOTIDE SEQUENCE [LARGE SCALE GENOMIC DNA]</scope>
    <source>
        <strain evidence="7 8">DSM 45927</strain>
    </source>
</reference>
<feature type="domain" description="Histidine kinase/HSP90-like ATPase" evidence="6">
    <location>
        <begin position="50"/>
        <end position="139"/>
    </location>
</feature>
<keyword evidence="8" id="KW-1185">Reference proteome</keyword>